<dbReference type="Proteomes" id="UP000318733">
    <property type="component" value="Unassembled WGS sequence"/>
</dbReference>
<feature type="signal peptide" evidence="3">
    <location>
        <begin position="1"/>
        <end position="22"/>
    </location>
</feature>
<evidence type="ECO:0000256" key="3">
    <source>
        <dbReference type="SAM" id="SignalP"/>
    </source>
</evidence>
<dbReference type="Gene3D" id="1.25.40.10">
    <property type="entry name" value="Tetratricopeptide repeat domain"/>
    <property type="match status" value="1"/>
</dbReference>
<dbReference type="SMART" id="SM00369">
    <property type="entry name" value="LRR_TYP"/>
    <property type="match status" value="10"/>
</dbReference>
<dbReference type="InterPro" id="IPR032675">
    <property type="entry name" value="LRR_dom_sf"/>
</dbReference>
<dbReference type="SUPFAM" id="SSF52058">
    <property type="entry name" value="L domain-like"/>
    <property type="match status" value="1"/>
</dbReference>
<dbReference type="Gene3D" id="3.80.10.10">
    <property type="entry name" value="Ribonuclease Inhibitor"/>
    <property type="match status" value="2"/>
</dbReference>
<dbReference type="InterPro" id="IPR050216">
    <property type="entry name" value="LRR_domain-containing"/>
</dbReference>
<dbReference type="OrthoDB" id="8532199at2"/>
<dbReference type="InterPro" id="IPR003591">
    <property type="entry name" value="Leu-rich_rpt_typical-subtyp"/>
</dbReference>
<evidence type="ECO:0008006" key="6">
    <source>
        <dbReference type="Google" id="ProtNLM"/>
    </source>
</evidence>
<dbReference type="InterPro" id="IPR001611">
    <property type="entry name" value="Leu-rich_rpt"/>
</dbReference>
<dbReference type="SMART" id="SM00364">
    <property type="entry name" value="LRR_BAC"/>
    <property type="match status" value="8"/>
</dbReference>
<keyword evidence="1" id="KW-0433">Leucine-rich repeat</keyword>
<reference evidence="4 5" key="1">
    <citation type="submission" date="2019-07" db="EMBL/GenBank/DDBJ databases">
        <authorList>
            <person name="Huq M.A."/>
        </authorList>
    </citation>
    <scope>NUCLEOTIDE SEQUENCE [LARGE SCALE GENOMIC DNA]</scope>
    <source>
        <strain evidence="4 5">MAH-19</strain>
    </source>
</reference>
<dbReference type="AlphaFoldDB" id="A0A556MSP5"/>
<dbReference type="SUPFAM" id="SSF52075">
    <property type="entry name" value="Outer arm dynein light chain 1"/>
    <property type="match status" value="1"/>
</dbReference>
<dbReference type="Pfam" id="PF13855">
    <property type="entry name" value="LRR_8"/>
    <property type="match status" value="2"/>
</dbReference>
<dbReference type="EMBL" id="VLPK01000001">
    <property type="protein sequence ID" value="TSJ42818.1"/>
    <property type="molecule type" value="Genomic_DNA"/>
</dbReference>
<keyword evidence="5" id="KW-1185">Reference proteome</keyword>
<evidence type="ECO:0000313" key="4">
    <source>
        <dbReference type="EMBL" id="TSJ42818.1"/>
    </source>
</evidence>
<evidence type="ECO:0000313" key="5">
    <source>
        <dbReference type="Proteomes" id="UP000318733"/>
    </source>
</evidence>
<dbReference type="GO" id="GO:0005737">
    <property type="term" value="C:cytoplasm"/>
    <property type="evidence" value="ECO:0007669"/>
    <property type="project" value="TreeGrafter"/>
</dbReference>
<name>A0A556MSP5_9SPHI</name>
<dbReference type="RefSeq" id="WP_144246388.1">
    <property type="nucleotide sequence ID" value="NZ_VLPK01000001.1"/>
</dbReference>
<dbReference type="PANTHER" id="PTHR48051:SF1">
    <property type="entry name" value="RAS SUPPRESSOR PROTEIN 1"/>
    <property type="match status" value="1"/>
</dbReference>
<keyword evidence="2" id="KW-0677">Repeat</keyword>
<protein>
    <recommendedName>
        <fullName evidence="6">Leucine-rich repeat domain-containing protein</fullName>
    </recommendedName>
</protein>
<comment type="caution">
    <text evidence="4">The sequence shown here is derived from an EMBL/GenBank/DDBJ whole genome shotgun (WGS) entry which is preliminary data.</text>
</comment>
<proteinExistence type="predicted"/>
<sequence length="974" mass="108308">MPKHCLLLLSGLLILLFTNVNAQNQQTIFDKYLTGYLSYDRVYFHTEKKYFVAGQATDSLNLQVNDVNEVQQIIDGGLKNKVYGIEILNAKRPDLAGIFQLLSGFPNLIFLKISDPFFTSEKDLNYELPDNIKLLQQLKGVEFFYNEKMNMKDAIDKIASLAKLNGISFSGYHHPLPPAVTRLAVSYIKLESVNLEDLDISNVKWQSVVLNGSAPKPAHDAAILAKLSAVTSLRHLQLGFYMLGDGSSLTRLKQLNTLSLGSCYVDNGVQIFQRIRGLKDLTTLSILPGNDSTQVINGIEDLTALKSLNLSFSKSLGKHPEQLNALHNLRNLESLKIAESNLAVLPDIFGKLTKLKSINIEGNTLTELPQSLLNLPQLEYLNTSGNKLQLLPVKLGFKNLKTFHLEYNNLSILPSAITSLTQLQNLDVSSNKIKTLPQGWQKLTGLKQVNFKGNFLAAYPEGLQKLTGLELIDLSENDLSVMPDIETNSYALKSLKLANNNLTALPANLGLYTKLEILDVSGNLLTGLPESLGMCQQLQQLDAHSASYKFRFDADKKGEARFNTVRSDSTHVNNIKMLPPGLASAGHLQLLQLSGNAAIDQTSVFNVLLGTPRKSFRVDLSYDNIKQLPADERWADMVFYELNLSHNKITTLPPQFANISIDFQLIIDNNLLKVPRNSLDNTIQNKGDMKILFDELGIALPNYNISNKEYALALCTRANALGYSEDWAKVVEFSNKAFAVDSAVYVHNIRWDNTGTARFKMKDYRGAIKDFDRYLLNELKASIRVLNFIEPVIQYKAESHLMLGQTTEAAKTYEYDYRNYGGAGSGSLQHAAILYKAAGNPEQYRKLLDTALANAQKTVDANKRSDHPSMDNVLDYAELLIIAGKPADVVSLLNQEYYRPSASSISVKNYLLATANYLTGSQTFDAAKKALNQAIAVNGKATNWDFSMFNTWVANSGFSKAKQQQLLDLENITK</sequence>
<dbReference type="PANTHER" id="PTHR48051">
    <property type="match status" value="1"/>
</dbReference>
<dbReference type="InterPro" id="IPR011990">
    <property type="entry name" value="TPR-like_helical_dom_sf"/>
</dbReference>
<feature type="chain" id="PRO_5022193567" description="Leucine-rich repeat domain-containing protein" evidence="3">
    <location>
        <begin position="23"/>
        <end position="974"/>
    </location>
</feature>
<dbReference type="SMART" id="SM00365">
    <property type="entry name" value="LRR_SD22"/>
    <property type="match status" value="3"/>
</dbReference>
<accession>A0A556MSP5</accession>
<keyword evidence="3" id="KW-0732">Signal</keyword>
<gene>
    <name evidence="4" type="ORF">FO440_01115</name>
</gene>
<evidence type="ECO:0000256" key="1">
    <source>
        <dbReference type="ARBA" id="ARBA00022614"/>
    </source>
</evidence>
<dbReference type="SUPFAM" id="SSF48452">
    <property type="entry name" value="TPR-like"/>
    <property type="match status" value="1"/>
</dbReference>
<evidence type="ECO:0000256" key="2">
    <source>
        <dbReference type="ARBA" id="ARBA00022737"/>
    </source>
</evidence>
<organism evidence="4 5">
    <name type="scientific">Mucilaginibacter corticis</name>
    <dbReference type="NCBI Taxonomy" id="2597670"/>
    <lineage>
        <taxon>Bacteria</taxon>
        <taxon>Pseudomonadati</taxon>
        <taxon>Bacteroidota</taxon>
        <taxon>Sphingobacteriia</taxon>
        <taxon>Sphingobacteriales</taxon>
        <taxon>Sphingobacteriaceae</taxon>
        <taxon>Mucilaginibacter</taxon>
    </lineage>
</organism>
<dbReference type="Pfam" id="PF00560">
    <property type="entry name" value="LRR_1"/>
    <property type="match status" value="2"/>
</dbReference>